<protein>
    <submittedName>
        <fullName evidence="1">Uncharacterized protein</fullName>
    </submittedName>
</protein>
<accession>A0A392QUM8</accession>
<proteinExistence type="predicted"/>
<evidence type="ECO:0000313" key="2">
    <source>
        <dbReference type="Proteomes" id="UP000265520"/>
    </source>
</evidence>
<dbReference type="AlphaFoldDB" id="A0A392QUM8"/>
<comment type="caution">
    <text evidence="1">The sequence shown here is derived from an EMBL/GenBank/DDBJ whole genome shotgun (WGS) entry which is preliminary data.</text>
</comment>
<feature type="non-terminal residue" evidence="1">
    <location>
        <position position="1"/>
    </location>
</feature>
<dbReference type="Proteomes" id="UP000265520">
    <property type="component" value="Unassembled WGS sequence"/>
</dbReference>
<organism evidence="1 2">
    <name type="scientific">Trifolium medium</name>
    <dbReference type="NCBI Taxonomy" id="97028"/>
    <lineage>
        <taxon>Eukaryota</taxon>
        <taxon>Viridiplantae</taxon>
        <taxon>Streptophyta</taxon>
        <taxon>Embryophyta</taxon>
        <taxon>Tracheophyta</taxon>
        <taxon>Spermatophyta</taxon>
        <taxon>Magnoliopsida</taxon>
        <taxon>eudicotyledons</taxon>
        <taxon>Gunneridae</taxon>
        <taxon>Pentapetalae</taxon>
        <taxon>rosids</taxon>
        <taxon>fabids</taxon>
        <taxon>Fabales</taxon>
        <taxon>Fabaceae</taxon>
        <taxon>Papilionoideae</taxon>
        <taxon>50 kb inversion clade</taxon>
        <taxon>NPAAA clade</taxon>
        <taxon>Hologalegina</taxon>
        <taxon>IRL clade</taxon>
        <taxon>Trifolieae</taxon>
        <taxon>Trifolium</taxon>
    </lineage>
</organism>
<sequence>VSSSLIAIHEVLVVTSSENSFIGSSVSVQVFRFDGESTGEFELLVGLNTSRDPRGSLGNDGLVVDDDVDDDDDGDFFRRFIAK</sequence>
<evidence type="ECO:0000313" key="1">
    <source>
        <dbReference type="EMBL" id="MCI27226.1"/>
    </source>
</evidence>
<reference evidence="1 2" key="1">
    <citation type="journal article" date="2018" name="Front. Plant Sci.">
        <title>Red Clover (Trifolium pratense) and Zigzag Clover (T. medium) - A Picture of Genomic Similarities and Differences.</title>
        <authorList>
            <person name="Dluhosova J."/>
            <person name="Istvanek J."/>
            <person name="Nedelnik J."/>
            <person name="Repkova J."/>
        </authorList>
    </citation>
    <scope>NUCLEOTIDE SEQUENCE [LARGE SCALE GENOMIC DNA]</scope>
    <source>
        <strain evidence="2">cv. 10/8</strain>
        <tissue evidence="1">Leaf</tissue>
    </source>
</reference>
<keyword evidence="2" id="KW-1185">Reference proteome</keyword>
<dbReference type="EMBL" id="LXQA010158088">
    <property type="protein sequence ID" value="MCI27226.1"/>
    <property type="molecule type" value="Genomic_DNA"/>
</dbReference>
<name>A0A392QUM8_9FABA</name>